<dbReference type="GO" id="GO:0031432">
    <property type="term" value="F:titin binding"/>
    <property type="evidence" value="ECO:0000318"/>
    <property type="project" value="GO_Central"/>
</dbReference>
<name>W5MSR7_LEPOC</name>
<proteinExistence type="predicted"/>
<dbReference type="EMBL" id="AHAT01004800">
    <property type="status" value="NOT_ANNOTATED_CDS"/>
    <property type="molecule type" value="Genomic_DNA"/>
</dbReference>
<dbReference type="eggNOG" id="ENOG502S21D">
    <property type="taxonomic scope" value="Eukaryota"/>
</dbReference>
<dbReference type="Gene3D" id="2.20.160.10">
    <property type="entry name" value="titin domain like"/>
    <property type="match status" value="1"/>
</dbReference>
<dbReference type="InterPro" id="IPR015667">
    <property type="entry name" value="Telethonin"/>
</dbReference>
<dbReference type="GO" id="GO:0030018">
    <property type="term" value="C:Z disc"/>
    <property type="evidence" value="ECO:0000318"/>
    <property type="project" value="GO_Central"/>
</dbReference>
<dbReference type="GO" id="GO:0008307">
    <property type="term" value="F:structural constituent of muscle"/>
    <property type="evidence" value="ECO:0000318"/>
    <property type="project" value="GO_Central"/>
</dbReference>
<dbReference type="Pfam" id="PF09470">
    <property type="entry name" value="Telethonin"/>
    <property type="match status" value="1"/>
</dbReference>
<dbReference type="PANTHER" id="PTHR15143:SF0">
    <property type="entry name" value="TELETHONIN"/>
    <property type="match status" value="1"/>
</dbReference>
<sequence>LFNAYCDVKEDNVRKKEFYQSTWLDLDMETRPQEKTTLFEQNTSRKESYEKKQVAHFLVQRSPNQKIKLGILGEKMKEYQLPYKNVLPVPMFVPSKAKKEHHRTPTPEELKAIMEFEKALSSGLSTKRREISEIKKDMPKMIQPTQLDFRASNLISPQNVQAVQRS</sequence>
<reference evidence="2" key="1">
    <citation type="submission" date="2011-12" db="EMBL/GenBank/DDBJ databases">
        <title>The Draft Genome of Lepisosteus oculatus.</title>
        <authorList>
            <consortium name="The Broad Institute Genome Assembly &amp; Analysis Group"/>
            <consortium name="Computational R&amp;D Group"/>
            <consortium name="and Sequencing Platform"/>
            <person name="Di Palma F."/>
            <person name="Alfoldi J."/>
            <person name="Johnson J."/>
            <person name="Berlin A."/>
            <person name="Gnerre S."/>
            <person name="Jaffe D."/>
            <person name="MacCallum I."/>
            <person name="Young S."/>
            <person name="Walker B.J."/>
            <person name="Lander E.S."/>
            <person name="Lindblad-Toh K."/>
        </authorList>
    </citation>
    <scope>NUCLEOTIDE SEQUENCE [LARGE SCALE GENOMIC DNA]</scope>
</reference>
<dbReference type="GO" id="GO:0048769">
    <property type="term" value="P:sarcomerogenesis"/>
    <property type="evidence" value="ECO:0000318"/>
    <property type="project" value="GO_Central"/>
</dbReference>
<dbReference type="HOGENOM" id="CLU_128806_0_0_1"/>
<dbReference type="AlphaFoldDB" id="W5MSR7"/>
<dbReference type="GO" id="GO:0030674">
    <property type="term" value="F:protein-macromolecule adaptor activity"/>
    <property type="evidence" value="ECO:0000318"/>
    <property type="project" value="GO_Central"/>
</dbReference>
<keyword evidence="2" id="KW-1185">Reference proteome</keyword>
<dbReference type="OMA" id="ESYSACW"/>
<dbReference type="InterPro" id="IPR023111">
    <property type="entry name" value="Titin-like_dom_sf"/>
</dbReference>
<dbReference type="Proteomes" id="UP000018468">
    <property type="component" value="Linkage group LG11"/>
</dbReference>
<reference evidence="1" key="2">
    <citation type="submission" date="2025-08" db="UniProtKB">
        <authorList>
            <consortium name="Ensembl"/>
        </authorList>
    </citation>
    <scope>IDENTIFICATION</scope>
</reference>
<accession>W5MSR7</accession>
<organism evidence="1 2">
    <name type="scientific">Lepisosteus oculatus</name>
    <name type="common">Spotted gar</name>
    <dbReference type="NCBI Taxonomy" id="7918"/>
    <lineage>
        <taxon>Eukaryota</taxon>
        <taxon>Metazoa</taxon>
        <taxon>Chordata</taxon>
        <taxon>Craniata</taxon>
        <taxon>Vertebrata</taxon>
        <taxon>Euteleostomi</taxon>
        <taxon>Actinopterygii</taxon>
        <taxon>Neopterygii</taxon>
        <taxon>Holostei</taxon>
        <taxon>Semionotiformes</taxon>
        <taxon>Lepisosteidae</taxon>
        <taxon>Lepisosteus</taxon>
    </lineage>
</organism>
<dbReference type="Bgee" id="ENSLOCG00000009372">
    <property type="expression patterns" value="Expressed in muscle tissue and 12 other cell types or tissues"/>
</dbReference>
<evidence type="ECO:0000313" key="2">
    <source>
        <dbReference type="Proteomes" id="UP000018468"/>
    </source>
</evidence>
<dbReference type="InParanoid" id="W5MSR7"/>
<dbReference type="Ensembl" id="ENSLOCT00000011443.1">
    <property type="protein sequence ID" value="ENSLOCP00000011426.1"/>
    <property type="gene ID" value="ENSLOCG00000009372.1"/>
</dbReference>
<protein>
    <submittedName>
        <fullName evidence="1">Telethonin-like</fullName>
    </submittedName>
</protein>
<reference evidence="1" key="3">
    <citation type="submission" date="2025-09" db="UniProtKB">
        <authorList>
            <consortium name="Ensembl"/>
        </authorList>
    </citation>
    <scope>IDENTIFICATION</scope>
</reference>
<dbReference type="PANTHER" id="PTHR15143">
    <property type="entry name" value="TELETHONIN"/>
    <property type="match status" value="1"/>
</dbReference>
<dbReference type="GO" id="GO:0055008">
    <property type="term" value="P:cardiac muscle tissue morphogenesis"/>
    <property type="evidence" value="ECO:0000318"/>
    <property type="project" value="GO_Central"/>
</dbReference>
<dbReference type="GO" id="GO:0035995">
    <property type="term" value="P:detection of muscle stretch"/>
    <property type="evidence" value="ECO:0000318"/>
    <property type="project" value="GO_Central"/>
</dbReference>
<dbReference type="GO" id="GO:0030241">
    <property type="term" value="P:skeletal muscle myosin thick filament assembly"/>
    <property type="evidence" value="ECO:0000318"/>
    <property type="project" value="GO_Central"/>
</dbReference>
<dbReference type="GeneTree" id="ENSGT00390000012014"/>
<dbReference type="GO" id="GO:0003009">
    <property type="term" value="P:skeletal muscle contraction"/>
    <property type="evidence" value="ECO:0000318"/>
    <property type="project" value="GO_Central"/>
</dbReference>
<dbReference type="GO" id="GO:0055003">
    <property type="term" value="P:cardiac myofibril assembly"/>
    <property type="evidence" value="ECO:0000318"/>
    <property type="project" value="GO_Central"/>
</dbReference>
<dbReference type="GO" id="GO:0030240">
    <property type="term" value="P:skeletal muscle thin filament assembly"/>
    <property type="evidence" value="ECO:0000318"/>
    <property type="project" value="GO_Central"/>
</dbReference>
<dbReference type="GO" id="GO:0060048">
    <property type="term" value="P:cardiac muscle contraction"/>
    <property type="evidence" value="ECO:0000318"/>
    <property type="project" value="GO_Central"/>
</dbReference>
<evidence type="ECO:0000313" key="1">
    <source>
        <dbReference type="Ensembl" id="ENSLOCP00000011426.1"/>
    </source>
</evidence>